<feature type="transmembrane region" description="Helical" evidence="3">
    <location>
        <begin position="7"/>
        <end position="26"/>
    </location>
</feature>
<dbReference type="Proteomes" id="UP000799777">
    <property type="component" value="Unassembled WGS sequence"/>
</dbReference>
<keyword evidence="3" id="KW-0472">Membrane</keyword>
<proteinExistence type="predicted"/>
<organism evidence="4 5">
    <name type="scientific">Setomelanomma holmii</name>
    <dbReference type="NCBI Taxonomy" id="210430"/>
    <lineage>
        <taxon>Eukaryota</taxon>
        <taxon>Fungi</taxon>
        <taxon>Dikarya</taxon>
        <taxon>Ascomycota</taxon>
        <taxon>Pezizomycotina</taxon>
        <taxon>Dothideomycetes</taxon>
        <taxon>Pleosporomycetidae</taxon>
        <taxon>Pleosporales</taxon>
        <taxon>Pleosporineae</taxon>
        <taxon>Phaeosphaeriaceae</taxon>
        <taxon>Setomelanomma</taxon>
    </lineage>
</organism>
<keyword evidence="1" id="KW-0328">Glycosyltransferase</keyword>
<gene>
    <name evidence="4" type="ORF">EK21DRAFT_72543</name>
</gene>
<evidence type="ECO:0000256" key="2">
    <source>
        <dbReference type="ARBA" id="ARBA00022679"/>
    </source>
</evidence>
<dbReference type="EMBL" id="ML978230">
    <property type="protein sequence ID" value="KAF2027173.1"/>
    <property type="molecule type" value="Genomic_DNA"/>
</dbReference>
<dbReference type="PANTHER" id="PTHR31306:SF3">
    <property type="entry name" value="NUCLEOTIDE-DIPHOSPHO-SUGAR TRANSFERASE DOMAIN-CONTAINING PROTEIN"/>
    <property type="match status" value="1"/>
</dbReference>
<protein>
    <recommendedName>
        <fullName evidence="6">Nucleotide-diphospho-sugar transferase domain-containing protein</fullName>
    </recommendedName>
</protein>
<evidence type="ECO:0000256" key="1">
    <source>
        <dbReference type="ARBA" id="ARBA00022676"/>
    </source>
</evidence>
<name>A0A9P4H2P9_9PLEO</name>
<dbReference type="InterPro" id="IPR008630">
    <property type="entry name" value="Glyco_trans_34"/>
</dbReference>
<dbReference type="AlphaFoldDB" id="A0A9P4H2P9"/>
<dbReference type="OrthoDB" id="3763672at2759"/>
<evidence type="ECO:0008006" key="6">
    <source>
        <dbReference type="Google" id="ProtNLM"/>
    </source>
</evidence>
<keyword evidence="5" id="KW-1185">Reference proteome</keyword>
<evidence type="ECO:0000313" key="4">
    <source>
        <dbReference type="EMBL" id="KAF2027173.1"/>
    </source>
</evidence>
<comment type="caution">
    <text evidence="4">The sequence shown here is derived from an EMBL/GenBank/DDBJ whole genome shotgun (WGS) entry which is preliminary data.</text>
</comment>
<accession>A0A9P4H2P9</accession>
<evidence type="ECO:0000256" key="3">
    <source>
        <dbReference type="SAM" id="Phobius"/>
    </source>
</evidence>
<keyword evidence="2" id="KW-0808">Transferase</keyword>
<dbReference type="GO" id="GO:0000139">
    <property type="term" value="C:Golgi membrane"/>
    <property type="evidence" value="ECO:0007669"/>
    <property type="project" value="TreeGrafter"/>
</dbReference>
<dbReference type="GO" id="GO:0006487">
    <property type="term" value="P:protein N-linked glycosylation"/>
    <property type="evidence" value="ECO:0007669"/>
    <property type="project" value="TreeGrafter"/>
</dbReference>
<reference evidence="4" key="1">
    <citation type="journal article" date="2020" name="Stud. Mycol.">
        <title>101 Dothideomycetes genomes: a test case for predicting lifestyles and emergence of pathogens.</title>
        <authorList>
            <person name="Haridas S."/>
            <person name="Albert R."/>
            <person name="Binder M."/>
            <person name="Bloem J."/>
            <person name="Labutti K."/>
            <person name="Salamov A."/>
            <person name="Andreopoulos B."/>
            <person name="Baker S."/>
            <person name="Barry K."/>
            <person name="Bills G."/>
            <person name="Bluhm B."/>
            <person name="Cannon C."/>
            <person name="Castanera R."/>
            <person name="Culley D."/>
            <person name="Daum C."/>
            <person name="Ezra D."/>
            <person name="Gonzalez J."/>
            <person name="Henrissat B."/>
            <person name="Kuo A."/>
            <person name="Liang C."/>
            <person name="Lipzen A."/>
            <person name="Lutzoni F."/>
            <person name="Magnuson J."/>
            <person name="Mondo S."/>
            <person name="Nolan M."/>
            <person name="Ohm R."/>
            <person name="Pangilinan J."/>
            <person name="Park H.-J."/>
            <person name="Ramirez L."/>
            <person name="Alfaro M."/>
            <person name="Sun H."/>
            <person name="Tritt A."/>
            <person name="Yoshinaga Y."/>
            <person name="Zwiers L.-H."/>
            <person name="Turgeon B."/>
            <person name="Goodwin S."/>
            <person name="Spatafora J."/>
            <person name="Crous P."/>
            <person name="Grigoriev I."/>
        </authorList>
    </citation>
    <scope>NUCLEOTIDE SEQUENCE</scope>
    <source>
        <strain evidence="4">CBS 110217</strain>
    </source>
</reference>
<evidence type="ECO:0000313" key="5">
    <source>
        <dbReference type="Proteomes" id="UP000799777"/>
    </source>
</evidence>
<sequence length="433" mass="49297">MLAAQRYYFIGLAVFFVLVSFTFFFFRQDEPLVYEKIAKVPYRCVAGFFGSSKPSLRDTITTLFESIKHDPSEPAYHDAAGIFYFANQTIWPKPLGKKILIVDIDTRVPTGENQILNPDTLDFEHLDMSGGGLVSNAIINHYMYALIHGYDYKFFQAQHIPDHHDTWIMPHVFRELIDDYEFVVAMDADVTVSHLDLPLEWMFNKWGVQKHTSMALPWDTEELRNNVSISTDSKGLLVLNTGFVVAQNSNTTRDLLEKWRDCTSEARYPGCAQWKENWSHEQRAFSEYIRYDYNHTPETIVSIPCDDAVGWPGFKKDVESGNPGISDCNGNFVRHYTLGKGQVKTAGSFSVMQLLADVLQKNLLKEQDTMWVKEKSREKLVVDESDAPEGVEVGDVEADGMQSEIRKDEDEVDKEDEEAVPAILEGMVPATSD</sequence>
<keyword evidence="3" id="KW-0812">Transmembrane</keyword>
<keyword evidence="3" id="KW-1133">Transmembrane helix</keyword>
<dbReference type="PANTHER" id="PTHR31306">
    <property type="entry name" value="ALPHA-1,6-MANNOSYLTRANSFERASE MNN11-RELATED"/>
    <property type="match status" value="1"/>
</dbReference>
<dbReference type="GO" id="GO:0016757">
    <property type="term" value="F:glycosyltransferase activity"/>
    <property type="evidence" value="ECO:0007669"/>
    <property type="project" value="UniProtKB-KW"/>
</dbReference>